<feature type="compositionally biased region" description="Acidic residues" evidence="6">
    <location>
        <begin position="787"/>
        <end position="801"/>
    </location>
</feature>
<evidence type="ECO:0000256" key="2">
    <source>
        <dbReference type="ARBA" id="ARBA00022490"/>
    </source>
</evidence>
<dbReference type="CDD" id="cd22572">
    <property type="entry name" value="GCP5_NTD"/>
    <property type="match status" value="1"/>
</dbReference>
<dbReference type="InterPro" id="IPR007259">
    <property type="entry name" value="GCP"/>
</dbReference>
<evidence type="ECO:0000259" key="7">
    <source>
        <dbReference type="Pfam" id="PF04130"/>
    </source>
</evidence>
<feature type="domain" description="Gamma-Tubulin ring complex non-core subunit mod21 N-terminal" evidence="8">
    <location>
        <begin position="67"/>
        <end position="156"/>
    </location>
</feature>
<comment type="caution">
    <text evidence="10">The sequence shown here is derived from an EMBL/GenBank/DDBJ whole genome shotgun (WGS) entry which is preliminary data.</text>
</comment>
<dbReference type="InterPro" id="IPR059169">
    <property type="entry name" value="GCP5_N_ext"/>
</dbReference>
<comment type="similarity">
    <text evidence="1 5">Belongs to the TUBGCP family.</text>
</comment>
<feature type="region of interest" description="Disordered" evidence="6">
    <location>
        <begin position="768"/>
        <end position="802"/>
    </location>
</feature>
<dbReference type="InterPro" id="IPR040457">
    <property type="entry name" value="GCP_C"/>
</dbReference>
<dbReference type="GO" id="GO:0007020">
    <property type="term" value="P:microtubule nucleation"/>
    <property type="evidence" value="ECO:0007669"/>
    <property type="project" value="InterPro"/>
</dbReference>
<evidence type="ECO:0000256" key="3">
    <source>
        <dbReference type="ARBA" id="ARBA00022701"/>
    </source>
</evidence>
<evidence type="ECO:0000259" key="8">
    <source>
        <dbReference type="Pfam" id="PF14609"/>
    </source>
</evidence>
<dbReference type="Proteomes" id="UP000800093">
    <property type="component" value="Unassembled WGS sequence"/>
</dbReference>
<dbReference type="GO" id="GO:0051321">
    <property type="term" value="P:meiotic cell cycle"/>
    <property type="evidence" value="ECO:0007669"/>
    <property type="project" value="TreeGrafter"/>
</dbReference>
<dbReference type="GO" id="GO:0043015">
    <property type="term" value="F:gamma-tubulin binding"/>
    <property type="evidence" value="ECO:0007669"/>
    <property type="project" value="InterPro"/>
</dbReference>
<organism evidence="10 11">
    <name type="scientific">Lojkania enalia</name>
    <dbReference type="NCBI Taxonomy" id="147567"/>
    <lineage>
        <taxon>Eukaryota</taxon>
        <taxon>Fungi</taxon>
        <taxon>Dikarya</taxon>
        <taxon>Ascomycota</taxon>
        <taxon>Pezizomycotina</taxon>
        <taxon>Dothideomycetes</taxon>
        <taxon>Pleosporomycetidae</taxon>
        <taxon>Pleosporales</taxon>
        <taxon>Pleosporales incertae sedis</taxon>
        <taxon>Lojkania</taxon>
    </lineage>
</organism>
<dbReference type="GO" id="GO:0005816">
    <property type="term" value="C:spindle pole body"/>
    <property type="evidence" value="ECO:0007669"/>
    <property type="project" value="UniProtKB-ARBA"/>
</dbReference>
<protein>
    <recommendedName>
        <fullName evidence="5">Spindle pole body component</fullName>
    </recommendedName>
</protein>
<feature type="region of interest" description="Disordered" evidence="6">
    <location>
        <begin position="154"/>
        <end position="177"/>
    </location>
</feature>
<dbReference type="GO" id="GO:0005874">
    <property type="term" value="C:microtubule"/>
    <property type="evidence" value="ECO:0007669"/>
    <property type="project" value="UniProtKB-KW"/>
</dbReference>
<gene>
    <name evidence="10" type="ORF">CC78DRAFT_529273</name>
</gene>
<dbReference type="InterPro" id="IPR042241">
    <property type="entry name" value="GCP_C_sf"/>
</dbReference>
<dbReference type="InterPro" id="IPR041470">
    <property type="entry name" value="GCP_N"/>
</dbReference>
<dbReference type="EMBL" id="ML986582">
    <property type="protein sequence ID" value="KAF2269499.1"/>
    <property type="molecule type" value="Genomic_DNA"/>
</dbReference>
<dbReference type="PANTHER" id="PTHR19302:SF33">
    <property type="entry name" value="GAMMA-TUBULIN COMPLEX COMPONENT 5"/>
    <property type="match status" value="1"/>
</dbReference>
<dbReference type="GO" id="GO:0000930">
    <property type="term" value="C:gamma-tubulin complex"/>
    <property type="evidence" value="ECO:0007669"/>
    <property type="project" value="TreeGrafter"/>
</dbReference>
<dbReference type="InterPro" id="IPR032797">
    <property type="entry name" value="Mod21_N"/>
</dbReference>
<dbReference type="GO" id="GO:0031122">
    <property type="term" value="P:cytoplasmic microtubule organization"/>
    <property type="evidence" value="ECO:0007669"/>
    <property type="project" value="TreeGrafter"/>
</dbReference>
<sequence length="870" mass="98870">MPQNAKIGALTDELIHSILKFDPTVNKQAYKHAKDVAMKSLRGYQYARTNQFDVGASFKGLDEKFRVLNRDDLADALGDRLKELQGKRNKWIPEYLSLLLELSDRPVENSHVESLELLKPPPSPPPLTWAQIIADDPLSDEEIWKDIDYVAESSEDEPVPKKRDKLTPSLPSSAEEDDIFDPESWVIPLNDIQVAEIESTQFWKVRPHEKMGKSEITELQAIRESLFMLAGLETSLYLRDERNSSVRVNQKFVLSHAIDKTVCHLLTYLAGIGRDLYRLRCWLKRPSSLPLIQTFEAAVRMKLSEYDRFLASSQQKYLVPSSSIAISLLELHSEVGNTSRPLLRLAELVTGIEHLLLVNPFAHLEALFERICIAQMTLENDVFQFFSEIFFDCLQVYLKPIRRWMESGELGTNDETFFVFENDSASEPSSLWHDRFVLRRGQGNALRAPSFLHPATQKIFNTGKSVVFLKELGIHGIGLDSGDSEPRLNHETVCGISSEVPLSPFSELFGSAFERWIRSKYSLASVILRTHLFSNCGLMNILSNFQLLYLGVNGSLFQEFADAVFERMDAGHSGWNDRFLLTELARGVFVSVLNKADIEKVVVRSARTKNNDAPLKKLNGLSIDYSLPWPIMNIVQRSSMPIYLQIFSLLLQVYRAKYLLQRIPWAGISQSQSSTQLSFKLRHRLIWFVDILRSYLTDTVIALSTNNMVAAMTKAEDIDEMSHIHIKYLARLQEQALLSQNLKPIHQAIIAILDISILYSDLHMEEPDRTKRPAKGSRRKSIVPTAVEDESSEADSEEEGIVEGRERAISASKCNFSEDLKRIDGQFTEHLSFLTAGLRSLGRVGAEPVWEMLADRLEWSKRNDCVHGAI</sequence>
<dbReference type="PANTHER" id="PTHR19302">
    <property type="entry name" value="GAMMA TUBULIN COMPLEX PROTEIN"/>
    <property type="match status" value="1"/>
</dbReference>
<dbReference type="AlphaFoldDB" id="A0A9P4TQG3"/>
<dbReference type="GO" id="GO:0000278">
    <property type="term" value="P:mitotic cell cycle"/>
    <property type="evidence" value="ECO:0007669"/>
    <property type="project" value="TreeGrafter"/>
</dbReference>
<evidence type="ECO:0000313" key="10">
    <source>
        <dbReference type="EMBL" id="KAF2269499.1"/>
    </source>
</evidence>
<dbReference type="GO" id="GO:0051011">
    <property type="term" value="F:microtubule minus-end binding"/>
    <property type="evidence" value="ECO:0007669"/>
    <property type="project" value="TreeGrafter"/>
</dbReference>
<dbReference type="Gene3D" id="1.20.120.1900">
    <property type="entry name" value="Gamma-tubulin complex, C-terminal domain"/>
    <property type="match status" value="1"/>
</dbReference>
<keyword evidence="3 5" id="KW-0493">Microtubule</keyword>
<keyword evidence="2 5" id="KW-0963">Cytoplasm</keyword>
<evidence type="ECO:0000256" key="6">
    <source>
        <dbReference type="SAM" id="MobiDB-lite"/>
    </source>
</evidence>
<evidence type="ECO:0000313" key="11">
    <source>
        <dbReference type="Proteomes" id="UP000800093"/>
    </source>
</evidence>
<feature type="compositionally biased region" description="Basic residues" evidence="6">
    <location>
        <begin position="772"/>
        <end position="781"/>
    </location>
</feature>
<feature type="domain" description="Gamma tubulin complex component protein N-terminal" evidence="9">
    <location>
        <begin position="222"/>
        <end position="533"/>
    </location>
</feature>
<keyword evidence="11" id="KW-1185">Reference proteome</keyword>
<dbReference type="OrthoDB" id="66546at2759"/>
<dbReference type="Pfam" id="PF14609">
    <property type="entry name" value="GCP5-Mod21_N"/>
    <property type="match status" value="1"/>
</dbReference>
<name>A0A9P4TQG3_9PLEO</name>
<dbReference type="GO" id="GO:0000922">
    <property type="term" value="C:spindle pole"/>
    <property type="evidence" value="ECO:0007669"/>
    <property type="project" value="InterPro"/>
</dbReference>
<proteinExistence type="inferred from homology"/>
<evidence type="ECO:0000256" key="5">
    <source>
        <dbReference type="RuleBase" id="RU363050"/>
    </source>
</evidence>
<dbReference type="Pfam" id="PF04130">
    <property type="entry name" value="GCP_C_terminal"/>
    <property type="match status" value="1"/>
</dbReference>
<accession>A0A9P4TQG3</accession>
<evidence type="ECO:0000256" key="1">
    <source>
        <dbReference type="ARBA" id="ARBA00010337"/>
    </source>
</evidence>
<comment type="subcellular location">
    <subcellularLocation>
        <location evidence="5">Cytoplasm</location>
        <location evidence="5">Cytoskeleton</location>
        <location evidence="5">Microtubule organizing center</location>
    </subcellularLocation>
</comment>
<dbReference type="Pfam" id="PF17681">
    <property type="entry name" value="GCP_N_terminal"/>
    <property type="match status" value="1"/>
</dbReference>
<keyword evidence="4 5" id="KW-0206">Cytoskeleton</keyword>
<dbReference type="GO" id="GO:0051225">
    <property type="term" value="P:spindle assembly"/>
    <property type="evidence" value="ECO:0007669"/>
    <property type="project" value="TreeGrafter"/>
</dbReference>
<evidence type="ECO:0000256" key="4">
    <source>
        <dbReference type="ARBA" id="ARBA00023212"/>
    </source>
</evidence>
<reference evidence="11" key="1">
    <citation type="journal article" date="2020" name="Stud. Mycol.">
        <title>101 Dothideomycetes genomes: A test case for predicting lifestyles and emergence of pathogens.</title>
        <authorList>
            <person name="Haridas S."/>
            <person name="Albert R."/>
            <person name="Binder M."/>
            <person name="Bloem J."/>
            <person name="LaButti K."/>
            <person name="Salamov A."/>
            <person name="Andreopoulos B."/>
            <person name="Baker S."/>
            <person name="Barry K."/>
            <person name="Bills G."/>
            <person name="Bluhm B."/>
            <person name="Cannon C."/>
            <person name="Castanera R."/>
            <person name="Culley D."/>
            <person name="Daum C."/>
            <person name="Ezra D."/>
            <person name="Gonzalez J."/>
            <person name="Henrissat B."/>
            <person name="Kuo A."/>
            <person name="Liang C."/>
            <person name="Lipzen A."/>
            <person name="Lutzoni F."/>
            <person name="Magnuson J."/>
            <person name="Mondo S."/>
            <person name="Nolan M."/>
            <person name="Ohm R."/>
            <person name="Pangilinan J."/>
            <person name="Park H.-J."/>
            <person name="Ramirez L."/>
            <person name="Alfaro M."/>
            <person name="Sun H."/>
            <person name="Tritt A."/>
            <person name="Yoshinaga Y."/>
            <person name="Zwiers L.-H."/>
            <person name="Turgeon B."/>
            <person name="Goodwin S."/>
            <person name="Spatafora J."/>
            <person name="Crous P."/>
            <person name="Grigoriev I."/>
        </authorList>
    </citation>
    <scope>NUCLEOTIDE SEQUENCE [LARGE SCALE GENOMIC DNA]</scope>
    <source>
        <strain evidence="11">CBS 304.66</strain>
    </source>
</reference>
<feature type="domain" description="Gamma tubulin complex component C-terminal" evidence="7">
    <location>
        <begin position="550"/>
        <end position="860"/>
    </location>
</feature>
<evidence type="ECO:0000259" key="9">
    <source>
        <dbReference type="Pfam" id="PF17681"/>
    </source>
</evidence>